<dbReference type="OrthoDB" id="413530at2759"/>
<comment type="caution">
    <text evidence="1">The sequence shown here is derived from an EMBL/GenBank/DDBJ whole genome shotgun (WGS) entry which is preliminary data.</text>
</comment>
<gene>
    <name evidence="1" type="ORF">SNEC2469_LOCUS18316</name>
</gene>
<reference evidence="1" key="1">
    <citation type="submission" date="2021-02" db="EMBL/GenBank/DDBJ databases">
        <authorList>
            <person name="Dougan E. K."/>
            <person name="Rhodes N."/>
            <person name="Thang M."/>
            <person name="Chan C."/>
        </authorList>
    </citation>
    <scope>NUCLEOTIDE SEQUENCE</scope>
</reference>
<keyword evidence="2" id="KW-1185">Reference proteome</keyword>
<protein>
    <submittedName>
        <fullName evidence="1">Uncharacterized protein</fullName>
    </submittedName>
</protein>
<dbReference type="EMBL" id="CAJNJA010030753">
    <property type="protein sequence ID" value="CAE7648075.1"/>
    <property type="molecule type" value="Genomic_DNA"/>
</dbReference>
<accession>A0A812VQ16</accession>
<organism evidence="1 2">
    <name type="scientific">Symbiodinium necroappetens</name>
    <dbReference type="NCBI Taxonomy" id="1628268"/>
    <lineage>
        <taxon>Eukaryota</taxon>
        <taxon>Sar</taxon>
        <taxon>Alveolata</taxon>
        <taxon>Dinophyceae</taxon>
        <taxon>Suessiales</taxon>
        <taxon>Symbiodiniaceae</taxon>
        <taxon>Symbiodinium</taxon>
    </lineage>
</organism>
<dbReference type="AlphaFoldDB" id="A0A812VQ16"/>
<proteinExistence type="predicted"/>
<evidence type="ECO:0000313" key="1">
    <source>
        <dbReference type="EMBL" id="CAE7648075.1"/>
    </source>
</evidence>
<name>A0A812VQ16_9DINO</name>
<sequence>MPALQLSAIARPDWVSAAEQRLYALLTTGQPAATAVDILVAELADTLRITVEQARREAEHHLDLAGILNQGLSPTGTSTPFIRTVGQTPKAALLNWGSPPTSPKTPGGSEVIQRTRRRARTEGHLQVPMSGVSPEMKVEIKPAISSKITVAVVAPGAGTGINGAIYSELGRNPSFKVEVVGRSRAPYDVYPPCWPHGAPAPNLQSFADEVLETGVHREVQTMVFGSRGGQVVLPHLWQAQEHGLCPPVPPVVVINGGCAMKLPTPVRWPESAVSFLLIGGQDNFRGRLSVEDYVAETRSHVPLANKTTAILFVQEMTHMPQQPLLRGVLRLMLKAIASWKVEGKLPLEQFRNILAFLRQDGWSGRLLYTTSAGSWEDIKFSSMDIDKLQVDGAAHALDEPVAPVEFTAKDEVKALWRAAVVAATGNCGSAVKASGA</sequence>
<dbReference type="Proteomes" id="UP000601435">
    <property type="component" value="Unassembled WGS sequence"/>
</dbReference>
<evidence type="ECO:0000313" key="2">
    <source>
        <dbReference type="Proteomes" id="UP000601435"/>
    </source>
</evidence>